<accession>A0A401TSX7</accession>
<comment type="caution">
    <text evidence="1">The sequence shown here is derived from an EMBL/GenBank/DDBJ whole genome shotgun (WGS) entry which is preliminary data.</text>
</comment>
<dbReference type="Proteomes" id="UP000287033">
    <property type="component" value="Unassembled WGS sequence"/>
</dbReference>
<sequence>MSKELPAADRAASKRDDARLAHRVAPNGRACFDERAFSGRYPVMTDHSHQVDFQAAAYLYKWPSLGNSRREDRAPYMIVNGTLDQCIRDFMGKPEKTRHLYEIRTRSQPPLVPDVLSPEHVIELSRLREFL</sequence>
<proteinExistence type="predicted"/>
<reference evidence="1 2" key="1">
    <citation type="journal article" date="2018" name="Nat. Ecol. Evol.">
        <title>Shark genomes provide insights into elasmobranch evolution and the origin of vertebrates.</title>
        <authorList>
            <person name="Hara Y"/>
            <person name="Yamaguchi K"/>
            <person name="Onimaru K"/>
            <person name="Kadota M"/>
            <person name="Koyanagi M"/>
            <person name="Keeley SD"/>
            <person name="Tatsumi K"/>
            <person name="Tanaka K"/>
            <person name="Motone F"/>
            <person name="Kageyama Y"/>
            <person name="Nozu R"/>
            <person name="Adachi N"/>
            <person name="Nishimura O"/>
            <person name="Nakagawa R"/>
            <person name="Tanegashima C"/>
            <person name="Kiyatake I"/>
            <person name="Matsumoto R"/>
            <person name="Murakumo K"/>
            <person name="Nishida K"/>
            <person name="Terakita A"/>
            <person name="Kuratani S"/>
            <person name="Sato K"/>
            <person name="Hyodo S Kuraku.S."/>
        </authorList>
    </citation>
    <scope>NUCLEOTIDE SEQUENCE [LARGE SCALE GENOMIC DNA]</scope>
</reference>
<name>A0A401TSX7_CHIPU</name>
<gene>
    <name evidence="1" type="ORF">chiPu_0029642</name>
</gene>
<evidence type="ECO:0000313" key="1">
    <source>
        <dbReference type="EMBL" id="GCC45743.1"/>
    </source>
</evidence>
<protein>
    <submittedName>
        <fullName evidence="1">Uncharacterized protein</fullName>
    </submittedName>
</protein>
<evidence type="ECO:0000313" key="2">
    <source>
        <dbReference type="Proteomes" id="UP000287033"/>
    </source>
</evidence>
<dbReference type="EMBL" id="BEZZ01162083">
    <property type="protein sequence ID" value="GCC45743.1"/>
    <property type="molecule type" value="Genomic_DNA"/>
</dbReference>
<keyword evidence="2" id="KW-1185">Reference proteome</keyword>
<dbReference type="AlphaFoldDB" id="A0A401TSX7"/>
<organism evidence="1 2">
    <name type="scientific">Chiloscyllium punctatum</name>
    <name type="common">Brownbanded bambooshark</name>
    <name type="synonym">Hemiscyllium punctatum</name>
    <dbReference type="NCBI Taxonomy" id="137246"/>
    <lineage>
        <taxon>Eukaryota</taxon>
        <taxon>Metazoa</taxon>
        <taxon>Chordata</taxon>
        <taxon>Craniata</taxon>
        <taxon>Vertebrata</taxon>
        <taxon>Chondrichthyes</taxon>
        <taxon>Elasmobranchii</taxon>
        <taxon>Galeomorphii</taxon>
        <taxon>Galeoidea</taxon>
        <taxon>Orectolobiformes</taxon>
        <taxon>Hemiscylliidae</taxon>
        <taxon>Chiloscyllium</taxon>
    </lineage>
</organism>